<name>A0A6C0KZG8_9ZZZZ</name>
<feature type="domain" description="NADP-dependent oxidoreductase" evidence="1">
    <location>
        <begin position="306"/>
        <end position="472"/>
    </location>
</feature>
<proteinExistence type="predicted"/>
<dbReference type="PANTHER" id="PTHR11732">
    <property type="entry name" value="ALDO/KETO REDUCTASE"/>
    <property type="match status" value="1"/>
</dbReference>
<evidence type="ECO:0000259" key="1">
    <source>
        <dbReference type="Pfam" id="PF00248"/>
    </source>
</evidence>
<sequence>MAGVDPDYLEPQQLHLCMKHAINHILQEPKIVWARPAKLEKPDDTYKLYYIPAKGPEYYTGAKNTDIFDPKTYVNLARFCTDMAKLAEQQTRVLRSSPNLADVRCDLTQGDIPLHTGLALLHKLQYSTVTGALPTVKGIPTGDFDESEFRGWIEHERLLGIIINLGSKGEKGRAGQAGWHYTAISKFYNSSSRTWTRVEGRLVPNNYCYIDTLPSGRPPTVQCLGLEALIAFMKAELNILAIAYVFFNRDESYPSVAFKRAVNIKVIGGQRRKTQKNRPYKIRRTRKQRGGAPLAEIPKICFGTAQENLEKTLPAALTAGYVHIDGAEAYVFGRPTYHRIVKNAIKKIPRENLWITWKDNNITQTKIANICKKLDCGYIDLFLVHHSCGTASDFAEFKKTHEAGLIRQYGVSNCEDIETIRTLKKEHNIFVNQIQARPPGGRIENRKSLPPDFIEQCNSLGVAVMLFATISGVSNAEGMDYDYWPDNVKNINKYYIDKYIKSSPNVLMVSSMSGGSSLLINIENVNEPTQLLPKEKMAEIEDKLKEMTLAYM</sequence>
<dbReference type="Pfam" id="PF00248">
    <property type="entry name" value="Aldo_ket_red"/>
    <property type="match status" value="1"/>
</dbReference>
<dbReference type="AlphaFoldDB" id="A0A6C0KZG8"/>
<evidence type="ECO:0000313" key="2">
    <source>
        <dbReference type="EMBL" id="QHU21698.1"/>
    </source>
</evidence>
<dbReference type="EMBL" id="MN740992">
    <property type="protein sequence ID" value="QHU21698.1"/>
    <property type="molecule type" value="Genomic_DNA"/>
</dbReference>
<dbReference type="InterPro" id="IPR036812">
    <property type="entry name" value="NAD(P)_OxRdtase_dom_sf"/>
</dbReference>
<dbReference type="PRINTS" id="PR00069">
    <property type="entry name" value="ALDKETRDTASE"/>
</dbReference>
<dbReference type="Gene3D" id="3.20.20.100">
    <property type="entry name" value="NADP-dependent oxidoreductase domain"/>
    <property type="match status" value="1"/>
</dbReference>
<accession>A0A6C0KZG8</accession>
<dbReference type="InterPro" id="IPR020471">
    <property type="entry name" value="AKR"/>
</dbReference>
<protein>
    <recommendedName>
        <fullName evidence="1">NADP-dependent oxidoreductase domain-containing protein</fullName>
    </recommendedName>
</protein>
<reference evidence="2" key="1">
    <citation type="journal article" date="2020" name="Nature">
        <title>Giant virus diversity and host interactions through global metagenomics.</title>
        <authorList>
            <person name="Schulz F."/>
            <person name="Roux S."/>
            <person name="Paez-Espino D."/>
            <person name="Jungbluth S."/>
            <person name="Walsh D.A."/>
            <person name="Denef V.J."/>
            <person name="McMahon K.D."/>
            <person name="Konstantinidis K.T."/>
            <person name="Eloe-Fadrosh E.A."/>
            <person name="Kyrpides N.C."/>
            <person name="Woyke T."/>
        </authorList>
    </citation>
    <scope>NUCLEOTIDE SEQUENCE</scope>
    <source>
        <strain evidence="2">GVMAG-S-3300013286-35</strain>
    </source>
</reference>
<organism evidence="2">
    <name type="scientific">viral metagenome</name>
    <dbReference type="NCBI Taxonomy" id="1070528"/>
    <lineage>
        <taxon>unclassified sequences</taxon>
        <taxon>metagenomes</taxon>
        <taxon>organismal metagenomes</taxon>
    </lineage>
</organism>
<dbReference type="GO" id="GO:0016491">
    <property type="term" value="F:oxidoreductase activity"/>
    <property type="evidence" value="ECO:0007669"/>
    <property type="project" value="InterPro"/>
</dbReference>
<dbReference type="InterPro" id="IPR023210">
    <property type="entry name" value="NADP_OxRdtase_dom"/>
</dbReference>
<dbReference type="SUPFAM" id="SSF51430">
    <property type="entry name" value="NAD(P)-linked oxidoreductase"/>
    <property type="match status" value="1"/>
</dbReference>